<dbReference type="AlphaFoldDB" id="A0A7W1T4E4"/>
<dbReference type="SUPFAM" id="SSF55136">
    <property type="entry name" value="Probable bacterial effector-binding domain"/>
    <property type="match status" value="1"/>
</dbReference>
<sequence length="126" mass="14827">MQEIYWINETRTNNFNDPDVATKIGDLWAEAQKLPQTNATFYGIYADYEIDYMGDYTVSVASNMPHSENTKKIMIPEQPYQVFNVEKDVFATWQEIWNTELNRSYHFDYEEYAPDGSIRIYIGLNA</sequence>
<protein>
    <recommendedName>
        <fullName evidence="1">Integron-associated effector binding protein domain-containing protein</fullName>
    </recommendedName>
</protein>
<evidence type="ECO:0000313" key="3">
    <source>
        <dbReference type="Proteomes" id="UP000548787"/>
    </source>
</evidence>
<dbReference type="Gene3D" id="3.20.80.10">
    <property type="entry name" value="Regulatory factor, effector binding domain"/>
    <property type="match status" value="1"/>
</dbReference>
<reference evidence="2 3" key="1">
    <citation type="submission" date="2020-05" db="EMBL/GenBank/DDBJ databases">
        <authorList>
            <person name="Carlin C.R."/>
        </authorList>
    </citation>
    <scope>NUCLEOTIDE SEQUENCE [LARGE SCALE GENOMIC DNA]</scope>
    <source>
        <strain evidence="2 3">FSL W9-0585</strain>
    </source>
</reference>
<name>A0A7W1T4E4_9LIST</name>
<keyword evidence="3" id="KW-1185">Reference proteome</keyword>
<proteinExistence type="predicted"/>
<dbReference type="Pfam" id="PF14526">
    <property type="entry name" value="Cass2"/>
    <property type="match status" value="1"/>
</dbReference>
<dbReference type="Proteomes" id="UP000548787">
    <property type="component" value="Unassembled WGS sequence"/>
</dbReference>
<accession>A0A7W1T4E4</accession>
<organism evidence="2 3">
    <name type="scientific">Listeria rustica</name>
    <dbReference type="NCBI Taxonomy" id="2713503"/>
    <lineage>
        <taxon>Bacteria</taxon>
        <taxon>Bacillati</taxon>
        <taxon>Bacillota</taxon>
        <taxon>Bacilli</taxon>
        <taxon>Bacillales</taxon>
        <taxon>Listeriaceae</taxon>
        <taxon>Listeria</taxon>
    </lineage>
</organism>
<feature type="domain" description="Integron-associated effector binding protein" evidence="1">
    <location>
        <begin position="16"/>
        <end position="122"/>
    </location>
</feature>
<dbReference type="InterPro" id="IPR011256">
    <property type="entry name" value="Reg_factor_effector_dom_sf"/>
</dbReference>
<gene>
    <name evidence="2" type="ORF">HPK16_02080</name>
</gene>
<dbReference type="InterPro" id="IPR029441">
    <property type="entry name" value="Cass2"/>
</dbReference>
<reference evidence="2 3" key="2">
    <citation type="submission" date="2020-08" db="EMBL/GenBank/DDBJ databases">
        <title>Listeria ohnekaius sp. nov. and Listeria portnoyii sp. nov. isolated from non-agricultural and natural environments.</title>
        <authorList>
            <person name="Weller D."/>
            <person name="Belias A.M."/>
            <person name="Liao J."/>
            <person name="Guo S."/>
            <person name="Orsi R.H."/>
            <person name="Wiedmann M."/>
        </authorList>
    </citation>
    <scope>NUCLEOTIDE SEQUENCE [LARGE SCALE GENOMIC DNA]</scope>
    <source>
        <strain evidence="2 3">FSL W9-0585</strain>
    </source>
</reference>
<comment type="caution">
    <text evidence="2">The sequence shown here is derived from an EMBL/GenBank/DDBJ whole genome shotgun (WGS) entry which is preliminary data.</text>
</comment>
<evidence type="ECO:0000259" key="1">
    <source>
        <dbReference type="Pfam" id="PF14526"/>
    </source>
</evidence>
<evidence type="ECO:0000313" key="2">
    <source>
        <dbReference type="EMBL" id="MBA3925116.1"/>
    </source>
</evidence>
<dbReference type="RefSeq" id="WP_181675372.1">
    <property type="nucleotide sequence ID" value="NZ_JABJVM010000002.1"/>
</dbReference>
<dbReference type="EMBL" id="JABJVM010000002">
    <property type="protein sequence ID" value="MBA3925116.1"/>
    <property type="molecule type" value="Genomic_DNA"/>
</dbReference>